<gene>
    <name evidence="2" type="ORF">HU200_025564</name>
</gene>
<keyword evidence="3" id="KW-1185">Reference proteome</keyword>
<organism evidence="2 3">
    <name type="scientific">Digitaria exilis</name>
    <dbReference type="NCBI Taxonomy" id="1010633"/>
    <lineage>
        <taxon>Eukaryota</taxon>
        <taxon>Viridiplantae</taxon>
        <taxon>Streptophyta</taxon>
        <taxon>Embryophyta</taxon>
        <taxon>Tracheophyta</taxon>
        <taxon>Spermatophyta</taxon>
        <taxon>Magnoliopsida</taxon>
        <taxon>Liliopsida</taxon>
        <taxon>Poales</taxon>
        <taxon>Poaceae</taxon>
        <taxon>PACMAD clade</taxon>
        <taxon>Panicoideae</taxon>
        <taxon>Panicodae</taxon>
        <taxon>Paniceae</taxon>
        <taxon>Anthephorinae</taxon>
        <taxon>Digitaria</taxon>
    </lineage>
</organism>
<dbReference type="Proteomes" id="UP000636709">
    <property type="component" value="Unassembled WGS sequence"/>
</dbReference>
<evidence type="ECO:0000256" key="1">
    <source>
        <dbReference type="SAM" id="MobiDB-lite"/>
    </source>
</evidence>
<dbReference type="AlphaFoldDB" id="A0A835BXU2"/>
<evidence type="ECO:0000313" key="3">
    <source>
        <dbReference type="Proteomes" id="UP000636709"/>
    </source>
</evidence>
<sequence>MEPNKQDGGAASSLPSDADFEGYYAHAMQFGVFGDEPSSSQQQPPHRAAASSTPLNPPQLLAQPLLPPQAPSYGGGELYSGRHIRGLAYGPWRPQFPQQASSHGGVELYPAGHIRGLAYDQWRPQFPQQASSYGGVEPYPAGNIGGLAYGSLYMNAPAARTPSMAPRWSDLSASDEDFRFRPISLSHLSEFPSTSQNGNGTSALLRNLRAHPATHQLMRHDDDDVLALLLDRRREPTDPALLMSAESSGHVVKLLAEGDDLVRQSVLRIAKRVVHRLMKSREGNGVFVALLRACNASPRRSEELKDIMDAVCNGKGFLGSVVQDNLGYVRRLTLSVKFGVQPMRKALQELIKVVAGEDYLRQRLIHALFVERALEQSKGHVLLRHCFTALPYDHEIITQHALDAFDNLLSSPSGWKCLKVCLMYATSGRLRDLEENIVLQTSVIAKDQHSHRLLRWVLHQGSEQFKVRIAERVGANIVELSVHEWGHYVVQACIVRPVHPQTLRLVLSAFLDLHKDALEELVRGFRSSYVVAKLLTGGKQVSSFTSAPPILPCC</sequence>
<evidence type="ECO:0000313" key="2">
    <source>
        <dbReference type="EMBL" id="KAF8718086.1"/>
    </source>
</evidence>
<name>A0A835BXU2_9POAL</name>
<accession>A0A835BXU2</accession>
<dbReference type="PANTHER" id="PTHR12537:SF133">
    <property type="entry name" value="OS03G0193150 PROTEIN"/>
    <property type="match status" value="1"/>
</dbReference>
<protein>
    <recommendedName>
        <fullName evidence="4">PUM-HD domain-containing protein</fullName>
    </recommendedName>
</protein>
<comment type="caution">
    <text evidence="2">The sequence shown here is derived from an EMBL/GenBank/DDBJ whole genome shotgun (WGS) entry which is preliminary data.</text>
</comment>
<dbReference type="SUPFAM" id="SSF48371">
    <property type="entry name" value="ARM repeat"/>
    <property type="match status" value="1"/>
</dbReference>
<dbReference type="OrthoDB" id="629941at2759"/>
<dbReference type="Gene3D" id="1.25.10.10">
    <property type="entry name" value="Leucine-rich Repeat Variant"/>
    <property type="match status" value="1"/>
</dbReference>
<dbReference type="GO" id="GO:0006417">
    <property type="term" value="P:regulation of translation"/>
    <property type="evidence" value="ECO:0007669"/>
    <property type="project" value="UniProtKB-KW"/>
</dbReference>
<dbReference type="PANTHER" id="PTHR12537">
    <property type="entry name" value="RNA BINDING PROTEIN PUMILIO-RELATED"/>
    <property type="match status" value="1"/>
</dbReference>
<reference evidence="2" key="1">
    <citation type="submission" date="2020-07" db="EMBL/GenBank/DDBJ databases">
        <title>Genome sequence and genetic diversity analysis of an under-domesticated orphan crop, white fonio (Digitaria exilis).</title>
        <authorList>
            <person name="Bennetzen J.L."/>
            <person name="Chen S."/>
            <person name="Ma X."/>
            <person name="Wang X."/>
            <person name="Yssel A.E.J."/>
            <person name="Chaluvadi S.R."/>
            <person name="Johnson M."/>
            <person name="Gangashetty P."/>
            <person name="Hamidou F."/>
            <person name="Sanogo M.D."/>
            <person name="Zwaenepoel A."/>
            <person name="Wallace J."/>
            <person name="Van De Peer Y."/>
            <person name="Van Deynze A."/>
        </authorList>
    </citation>
    <scope>NUCLEOTIDE SEQUENCE</scope>
    <source>
        <tissue evidence="2">Leaves</tissue>
    </source>
</reference>
<dbReference type="GO" id="GO:0003729">
    <property type="term" value="F:mRNA binding"/>
    <property type="evidence" value="ECO:0007669"/>
    <property type="project" value="TreeGrafter"/>
</dbReference>
<evidence type="ECO:0008006" key="4">
    <source>
        <dbReference type="Google" id="ProtNLM"/>
    </source>
</evidence>
<feature type="region of interest" description="Disordered" evidence="1">
    <location>
        <begin position="33"/>
        <end position="77"/>
    </location>
</feature>
<dbReference type="InterPro" id="IPR011989">
    <property type="entry name" value="ARM-like"/>
</dbReference>
<proteinExistence type="predicted"/>
<dbReference type="GO" id="GO:0005737">
    <property type="term" value="C:cytoplasm"/>
    <property type="evidence" value="ECO:0007669"/>
    <property type="project" value="TreeGrafter"/>
</dbReference>
<dbReference type="EMBL" id="JACEFO010001712">
    <property type="protein sequence ID" value="KAF8718086.1"/>
    <property type="molecule type" value="Genomic_DNA"/>
</dbReference>
<dbReference type="InterPro" id="IPR016024">
    <property type="entry name" value="ARM-type_fold"/>
</dbReference>